<dbReference type="AlphaFoldDB" id="A0A3N7FMK2"/>
<name>A0A3N7FMK2_POPTR</name>
<proteinExistence type="predicted"/>
<evidence type="ECO:0000313" key="1">
    <source>
        <dbReference type="EMBL" id="RQO96796.1"/>
    </source>
</evidence>
<gene>
    <name evidence="1" type="ORF">POPTR_010G160750</name>
</gene>
<protein>
    <submittedName>
        <fullName evidence="1">Uncharacterized protein</fullName>
    </submittedName>
</protein>
<dbReference type="Proteomes" id="UP000006729">
    <property type="component" value="Chromosome 10"/>
</dbReference>
<reference evidence="1 2" key="1">
    <citation type="journal article" date="2006" name="Science">
        <title>The genome of black cottonwood, Populus trichocarpa (Torr. &amp; Gray).</title>
        <authorList>
            <person name="Tuskan G.A."/>
            <person name="Difazio S."/>
            <person name="Jansson S."/>
            <person name="Bohlmann J."/>
            <person name="Grigoriev I."/>
            <person name="Hellsten U."/>
            <person name="Putnam N."/>
            <person name="Ralph S."/>
            <person name="Rombauts S."/>
            <person name="Salamov A."/>
            <person name="Schein J."/>
            <person name="Sterck L."/>
            <person name="Aerts A."/>
            <person name="Bhalerao R.R."/>
            <person name="Bhalerao R.P."/>
            <person name="Blaudez D."/>
            <person name="Boerjan W."/>
            <person name="Brun A."/>
            <person name="Brunner A."/>
            <person name="Busov V."/>
            <person name="Campbell M."/>
            <person name="Carlson J."/>
            <person name="Chalot M."/>
            <person name="Chapman J."/>
            <person name="Chen G.L."/>
            <person name="Cooper D."/>
            <person name="Coutinho P.M."/>
            <person name="Couturier J."/>
            <person name="Covert S."/>
            <person name="Cronk Q."/>
            <person name="Cunningham R."/>
            <person name="Davis J."/>
            <person name="Degroeve S."/>
            <person name="Dejardin A."/>
            <person name="Depamphilis C."/>
            <person name="Detter J."/>
            <person name="Dirks B."/>
            <person name="Dubchak I."/>
            <person name="Duplessis S."/>
            <person name="Ehlting J."/>
            <person name="Ellis B."/>
            <person name="Gendler K."/>
            <person name="Goodstein D."/>
            <person name="Gribskov M."/>
            <person name="Grimwood J."/>
            <person name="Groover A."/>
            <person name="Gunter L."/>
            <person name="Hamberger B."/>
            <person name="Heinze B."/>
            <person name="Helariutta Y."/>
            <person name="Henrissat B."/>
            <person name="Holligan D."/>
            <person name="Holt R."/>
            <person name="Huang W."/>
            <person name="Islam-Faridi N."/>
            <person name="Jones S."/>
            <person name="Jones-Rhoades M."/>
            <person name="Jorgensen R."/>
            <person name="Joshi C."/>
            <person name="Kangasjarvi J."/>
            <person name="Karlsson J."/>
            <person name="Kelleher C."/>
            <person name="Kirkpatrick R."/>
            <person name="Kirst M."/>
            <person name="Kohler A."/>
            <person name="Kalluri U."/>
            <person name="Larimer F."/>
            <person name="Leebens-Mack J."/>
            <person name="Leple J.C."/>
            <person name="Locascio P."/>
            <person name="Lou Y."/>
            <person name="Lucas S."/>
            <person name="Martin F."/>
            <person name="Montanini B."/>
            <person name="Napoli C."/>
            <person name="Nelson D.R."/>
            <person name="Nelson C."/>
            <person name="Nieminen K."/>
            <person name="Nilsson O."/>
            <person name="Pereda V."/>
            <person name="Peter G."/>
            <person name="Philippe R."/>
            <person name="Pilate G."/>
            <person name="Poliakov A."/>
            <person name="Razumovskaya J."/>
            <person name="Richardson P."/>
            <person name="Rinaldi C."/>
            <person name="Ritland K."/>
            <person name="Rouze P."/>
            <person name="Ryaboy D."/>
            <person name="Schmutz J."/>
            <person name="Schrader J."/>
            <person name="Segerman B."/>
            <person name="Shin H."/>
            <person name="Siddiqui A."/>
            <person name="Sterky F."/>
            <person name="Terry A."/>
            <person name="Tsai C.J."/>
            <person name="Uberbacher E."/>
            <person name="Unneberg P."/>
            <person name="Vahala J."/>
            <person name="Wall K."/>
            <person name="Wessler S."/>
            <person name="Yang G."/>
            <person name="Yin T."/>
            <person name="Douglas C."/>
            <person name="Marra M."/>
            <person name="Sandberg G."/>
            <person name="Van de Peer Y."/>
            <person name="Rokhsar D."/>
        </authorList>
    </citation>
    <scope>NUCLEOTIDE SEQUENCE [LARGE SCALE GENOMIC DNA]</scope>
    <source>
        <strain evidence="2">cv. Nisqually</strain>
    </source>
</reference>
<dbReference type="EMBL" id="CM009299">
    <property type="protein sequence ID" value="RQO96796.1"/>
    <property type="molecule type" value="Genomic_DNA"/>
</dbReference>
<organism evidence="1 2">
    <name type="scientific">Populus trichocarpa</name>
    <name type="common">Western balsam poplar</name>
    <name type="synonym">Populus balsamifera subsp. trichocarpa</name>
    <dbReference type="NCBI Taxonomy" id="3694"/>
    <lineage>
        <taxon>Eukaryota</taxon>
        <taxon>Viridiplantae</taxon>
        <taxon>Streptophyta</taxon>
        <taxon>Embryophyta</taxon>
        <taxon>Tracheophyta</taxon>
        <taxon>Spermatophyta</taxon>
        <taxon>Magnoliopsida</taxon>
        <taxon>eudicotyledons</taxon>
        <taxon>Gunneridae</taxon>
        <taxon>Pentapetalae</taxon>
        <taxon>rosids</taxon>
        <taxon>fabids</taxon>
        <taxon>Malpighiales</taxon>
        <taxon>Salicaceae</taxon>
        <taxon>Saliceae</taxon>
        <taxon>Populus</taxon>
    </lineage>
</organism>
<sequence length="31" mass="3769">MLSRRCQINQTTAFKYKILRRDLYLACTHQP</sequence>
<accession>A0A3N7FMK2</accession>
<dbReference type="InParanoid" id="A0A3N7FMK2"/>
<keyword evidence="2" id="KW-1185">Reference proteome</keyword>
<evidence type="ECO:0000313" key="2">
    <source>
        <dbReference type="Proteomes" id="UP000006729"/>
    </source>
</evidence>